<evidence type="ECO:0000313" key="2">
    <source>
        <dbReference type="Proteomes" id="UP001597183"/>
    </source>
</evidence>
<name>A0ABW4A3G2_9ACTN</name>
<dbReference type="RefSeq" id="WP_317797104.1">
    <property type="nucleotide sequence ID" value="NZ_AP028461.1"/>
</dbReference>
<proteinExistence type="predicted"/>
<comment type="caution">
    <text evidence="1">The sequence shown here is derived from an EMBL/GenBank/DDBJ whole genome shotgun (WGS) entry which is preliminary data.</text>
</comment>
<reference evidence="2" key="1">
    <citation type="journal article" date="2019" name="Int. J. Syst. Evol. Microbiol.">
        <title>The Global Catalogue of Microorganisms (GCM) 10K type strain sequencing project: providing services to taxonomists for standard genome sequencing and annotation.</title>
        <authorList>
            <consortium name="The Broad Institute Genomics Platform"/>
            <consortium name="The Broad Institute Genome Sequencing Center for Infectious Disease"/>
            <person name="Wu L."/>
            <person name="Ma J."/>
        </authorList>
    </citation>
    <scope>NUCLEOTIDE SEQUENCE [LARGE SCALE GENOMIC DNA]</scope>
    <source>
        <strain evidence="2">CCM 7526</strain>
    </source>
</reference>
<accession>A0ABW4A3G2</accession>
<dbReference type="SUPFAM" id="SSF109854">
    <property type="entry name" value="DinB/YfiT-like putative metalloenzymes"/>
    <property type="match status" value="1"/>
</dbReference>
<keyword evidence="2" id="KW-1185">Reference proteome</keyword>
<dbReference type="InterPro" id="IPR034660">
    <property type="entry name" value="DinB/YfiT-like"/>
</dbReference>
<dbReference type="EMBL" id="JBHTMK010000008">
    <property type="protein sequence ID" value="MFD1365259.1"/>
    <property type="molecule type" value="Genomic_DNA"/>
</dbReference>
<dbReference type="Gene3D" id="1.20.120.450">
    <property type="entry name" value="dinb family like domain"/>
    <property type="match status" value="1"/>
</dbReference>
<gene>
    <name evidence="1" type="ORF">ACFQ5G_07885</name>
</gene>
<dbReference type="InterPro" id="IPR007061">
    <property type="entry name" value="MST-like"/>
</dbReference>
<organism evidence="1 2">
    <name type="scientific">Actinoplanes sichuanensis</name>
    <dbReference type="NCBI Taxonomy" id="512349"/>
    <lineage>
        <taxon>Bacteria</taxon>
        <taxon>Bacillati</taxon>
        <taxon>Actinomycetota</taxon>
        <taxon>Actinomycetes</taxon>
        <taxon>Micromonosporales</taxon>
        <taxon>Micromonosporaceae</taxon>
        <taxon>Actinoplanes</taxon>
    </lineage>
</organism>
<dbReference type="Proteomes" id="UP001597183">
    <property type="component" value="Unassembled WGS sequence"/>
</dbReference>
<protein>
    <submittedName>
        <fullName evidence="1">DUF664 domain-containing protein</fullName>
    </submittedName>
</protein>
<evidence type="ECO:0000313" key="1">
    <source>
        <dbReference type="EMBL" id="MFD1365259.1"/>
    </source>
</evidence>
<sequence>MSPEKWPAVMPEPRDADMMVNESDAVDHWVAYYREQIKESRAIVAAIDLDIPCARKDIIECNVRYVLLHMIEEPARHGGPADIIRETRDGTRQS</sequence>
<dbReference type="Pfam" id="PF04978">
    <property type="entry name" value="MST"/>
    <property type="match status" value="1"/>
</dbReference>